<evidence type="ECO:0000259" key="1">
    <source>
        <dbReference type="PROSITE" id="PS51379"/>
    </source>
</evidence>
<comment type="caution">
    <text evidence="2">The sequence shown here is derived from an EMBL/GenBank/DDBJ whole genome shotgun (WGS) entry which is preliminary data.</text>
</comment>
<gene>
    <name evidence="2" type="ORF">LCGC14_1990830</name>
</gene>
<dbReference type="Gene3D" id="3.30.70.20">
    <property type="match status" value="1"/>
</dbReference>
<name>A0A0F9FU82_9ZZZZ</name>
<dbReference type="PROSITE" id="PS00198">
    <property type="entry name" value="4FE4S_FER_1"/>
    <property type="match status" value="1"/>
</dbReference>
<dbReference type="PROSITE" id="PS51379">
    <property type="entry name" value="4FE4S_FER_2"/>
    <property type="match status" value="1"/>
</dbReference>
<evidence type="ECO:0000313" key="2">
    <source>
        <dbReference type="EMBL" id="KKL81831.1"/>
    </source>
</evidence>
<proteinExistence type="predicted"/>
<feature type="domain" description="4Fe-4S ferredoxin-type" evidence="1">
    <location>
        <begin position="86"/>
        <end position="115"/>
    </location>
</feature>
<organism evidence="2">
    <name type="scientific">marine sediment metagenome</name>
    <dbReference type="NCBI Taxonomy" id="412755"/>
    <lineage>
        <taxon>unclassified sequences</taxon>
        <taxon>metagenomes</taxon>
        <taxon>ecological metagenomes</taxon>
    </lineage>
</organism>
<dbReference type="InterPro" id="IPR017896">
    <property type="entry name" value="4Fe4S_Fe-S-bd"/>
</dbReference>
<dbReference type="InterPro" id="IPR017900">
    <property type="entry name" value="4Fe4S_Fe_S_CS"/>
</dbReference>
<accession>A0A0F9FU82</accession>
<dbReference type="SUPFAM" id="SSF46548">
    <property type="entry name" value="alpha-helical ferredoxin"/>
    <property type="match status" value="1"/>
</dbReference>
<dbReference type="EMBL" id="LAZR01022453">
    <property type="protein sequence ID" value="KKL81831.1"/>
    <property type="molecule type" value="Genomic_DNA"/>
</dbReference>
<reference evidence="2" key="1">
    <citation type="journal article" date="2015" name="Nature">
        <title>Complex archaea that bridge the gap between prokaryotes and eukaryotes.</title>
        <authorList>
            <person name="Spang A."/>
            <person name="Saw J.H."/>
            <person name="Jorgensen S.L."/>
            <person name="Zaremba-Niedzwiedzka K."/>
            <person name="Martijn J."/>
            <person name="Lind A.E."/>
            <person name="van Eijk R."/>
            <person name="Schleper C."/>
            <person name="Guy L."/>
            <person name="Ettema T.J."/>
        </authorList>
    </citation>
    <scope>NUCLEOTIDE SEQUENCE</scope>
</reference>
<sequence length="132" mass="14499">MMATKSTPPMPIEEVDEVITLADAQEGLSETDLLEISRIRKNLGTVFCRRCGYCSPCPHGVQIISLMTMESVIKRFSVEQALSGWAEAAASAVHCIECGQCEEKCPYDLAIMEQINVGAARYTELEQAARVL</sequence>
<dbReference type="AlphaFoldDB" id="A0A0F9FU82"/>
<protein>
    <recommendedName>
        <fullName evidence="1">4Fe-4S ferredoxin-type domain-containing protein</fullName>
    </recommendedName>
</protein>
<dbReference type="Pfam" id="PF13534">
    <property type="entry name" value="Fer4_17"/>
    <property type="match status" value="1"/>
</dbReference>